<sequence>MQAGVTWDAVRVSAWVSRAVLPALGERSGAVLEDGYSGVWYWLIASGAGGGWRFGPAVQVLGAATWLAVPPVHRTERPGLRWVLAPGGGTRALTEPELLHAALQRQVGPR</sequence>
<proteinExistence type="predicted"/>
<gene>
    <name evidence="1" type="ORF">JGS22_007295</name>
</gene>
<reference evidence="1" key="1">
    <citation type="submission" date="2021-06" db="EMBL/GenBank/DDBJ databases">
        <title>Sequencing of actinobacteria type strains.</title>
        <authorList>
            <person name="Nguyen G.-S."/>
            <person name="Wentzel A."/>
        </authorList>
    </citation>
    <scope>NUCLEOTIDE SEQUENCE</scope>
    <source>
        <strain evidence="1">P38-E01</strain>
    </source>
</reference>
<accession>A0A949N159</accession>
<evidence type="ECO:0000313" key="1">
    <source>
        <dbReference type="EMBL" id="MBU7597440.1"/>
    </source>
</evidence>
<dbReference type="Proteomes" id="UP000694501">
    <property type="component" value="Unassembled WGS sequence"/>
</dbReference>
<organism evidence="1 2">
    <name type="scientific">Streptomyces tardus</name>
    <dbReference type="NCBI Taxonomy" id="2780544"/>
    <lineage>
        <taxon>Bacteria</taxon>
        <taxon>Bacillati</taxon>
        <taxon>Actinomycetota</taxon>
        <taxon>Actinomycetes</taxon>
        <taxon>Kitasatosporales</taxon>
        <taxon>Streptomycetaceae</taxon>
        <taxon>Streptomyces</taxon>
    </lineage>
</organism>
<comment type="caution">
    <text evidence="1">The sequence shown here is derived from an EMBL/GenBank/DDBJ whole genome shotgun (WGS) entry which is preliminary data.</text>
</comment>
<evidence type="ECO:0000313" key="2">
    <source>
        <dbReference type="Proteomes" id="UP000694501"/>
    </source>
</evidence>
<protein>
    <submittedName>
        <fullName evidence="1">Uncharacterized protein</fullName>
    </submittedName>
</protein>
<dbReference type="AlphaFoldDB" id="A0A949N159"/>
<name>A0A949N159_9ACTN</name>
<dbReference type="EMBL" id="JAELVF020000001">
    <property type="protein sequence ID" value="MBU7597440.1"/>
    <property type="molecule type" value="Genomic_DNA"/>
</dbReference>
<keyword evidence="2" id="KW-1185">Reference proteome</keyword>